<keyword evidence="4" id="KW-1185">Reference proteome</keyword>
<sequence>MEVQVGISILCTVIGVLIGFLTFSRNRDKDVKNDATESAVIRTKLDKISQSVDSIRIDFKASDQRWTALSEQVIRNDESNKQAHKRIDSLESKGES</sequence>
<evidence type="ECO:0000313" key="3">
    <source>
        <dbReference type="EMBL" id="KMY49589.1"/>
    </source>
</evidence>
<feature type="region of interest" description="Disordered" evidence="1">
    <location>
        <begin position="77"/>
        <end position="96"/>
    </location>
</feature>
<dbReference type="AlphaFoldDB" id="A0A0K9GSC4"/>
<dbReference type="Proteomes" id="UP000037146">
    <property type="component" value="Unassembled WGS sequence"/>
</dbReference>
<protein>
    <submittedName>
        <fullName evidence="3">Uncharacterized protein</fullName>
    </submittedName>
</protein>
<keyword evidence="2" id="KW-0812">Transmembrane</keyword>
<organism evidence="3 4">
    <name type="scientific">Peribacillus loiseleuriae</name>
    <dbReference type="NCBI Taxonomy" id="1679170"/>
    <lineage>
        <taxon>Bacteria</taxon>
        <taxon>Bacillati</taxon>
        <taxon>Bacillota</taxon>
        <taxon>Bacilli</taxon>
        <taxon>Bacillales</taxon>
        <taxon>Bacillaceae</taxon>
        <taxon>Peribacillus</taxon>
    </lineage>
</organism>
<keyword evidence="2" id="KW-0472">Membrane</keyword>
<dbReference type="RefSeq" id="WP_049680923.1">
    <property type="nucleotide sequence ID" value="NZ_LFZW01000001.1"/>
</dbReference>
<feature type="transmembrane region" description="Helical" evidence="2">
    <location>
        <begin position="6"/>
        <end position="23"/>
    </location>
</feature>
<dbReference type="EMBL" id="LFZW01000001">
    <property type="protein sequence ID" value="KMY49589.1"/>
    <property type="molecule type" value="Genomic_DNA"/>
</dbReference>
<evidence type="ECO:0000256" key="2">
    <source>
        <dbReference type="SAM" id="Phobius"/>
    </source>
</evidence>
<reference evidence="4" key="1">
    <citation type="submission" date="2015-07" db="EMBL/GenBank/DDBJ databases">
        <title>Genome sequencing project for genomic taxonomy and phylogenomics of Bacillus-like bacteria.</title>
        <authorList>
            <person name="Liu B."/>
            <person name="Wang J."/>
            <person name="Zhu Y."/>
            <person name="Liu G."/>
            <person name="Chen Q."/>
            <person name="Chen Z."/>
            <person name="Lan J."/>
            <person name="Che J."/>
            <person name="Ge C."/>
            <person name="Shi H."/>
            <person name="Pan Z."/>
            <person name="Liu X."/>
        </authorList>
    </citation>
    <scope>NUCLEOTIDE SEQUENCE [LARGE SCALE GENOMIC DNA]</scope>
    <source>
        <strain evidence="4">FJAT-27997</strain>
    </source>
</reference>
<name>A0A0K9GSC4_9BACI</name>
<proteinExistence type="predicted"/>
<dbReference type="OrthoDB" id="2087365at2"/>
<evidence type="ECO:0000313" key="4">
    <source>
        <dbReference type="Proteomes" id="UP000037146"/>
    </source>
</evidence>
<gene>
    <name evidence="3" type="ORF">AC625_08565</name>
</gene>
<comment type="caution">
    <text evidence="3">The sequence shown here is derived from an EMBL/GenBank/DDBJ whole genome shotgun (WGS) entry which is preliminary data.</text>
</comment>
<accession>A0A0K9GSC4</accession>
<dbReference type="PATRIC" id="fig|1679170.3.peg.1838"/>
<dbReference type="STRING" id="1679170.AC625_08565"/>
<evidence type="ECO:0000256" key="1">
    <source>
        <dbReference type="SAM" id="MobiDB-lite"/>
    </source>
</evidence>
<keyword evidence="2" id="KW-1133">Transmembrane helix</keyword>